<name>A0AAI8VZC0_9PEZI</name>
<evidence type="ECO:0000313" key="2">
    <source>
        <dbReference type="Proteomes" id="UP001295740"/>
    </source>
</evidence>
<keyword evidence="2" id="KW-1185">Reference proteome</keyword>
<reference evidence="1" key="1">
    <citation type="submission" date="2023-10" db="EMBL/GenBank/DDBJ databases">
        <authorList>
            <person name="Hackl T."/>
        </authorList>
    </citation>
    <scope>NUCLEOTIDE SEQUENCE</scope>
</reference>
<accession>A0AAI8VZC0</accession>
<protein>
    <submittedName>
        <fullName evidence="1">Uu.00g019560.m01.CDS01</fullName>
    </submittedName>
</protein>
<proteinExistence type="predicted"/>
<gene>
    <name evidence="1" type="ORF">KHLLAP_LOCUS14305</name>
</gene>
<dbReference type="Proteomes" id="UP001295740">
    <property type="component" value="Unassembled WGS sequence"/>
</dbReference>
<dbReference type="AlphaFoldDB" id="A0AAI8VZC0"/>
<comment type="caution">
    <text evidence="1">The sequence shown here is derived from an EMBL/GenBank/DDBJ whole genome shotgun (WGS) entry which is preliminary data.</text>
</comment>
<sequence>MHSALDTDTLHINYHSSPLPSHILASVANQDPDVGDRARYTIKSIDWSHVTGPEEVRPLVRSLCEGGLRVATTLLNKSAKELIDEKVRGVRELIEDRTEGKLPNEETRNHKVYLNIQSENIPPQETPRELTLLLSKPYLDVVPWDQNFGCKELEVEKRAGLLVSNYHEAPGSLPRHRVEELKRLCEFWLGVSFLYAAVPAIIYQRLGLCIDDFDRLEKNEHIAIFNFGTSIGENIFGGRLEFCNYLTLPIYLTYVKLLQELNAYRQPDEWIKALVFHEELKAPNFEDGILWTELKANRNLGFLSIPTVPGVQDLSKPPPHSAGKTLVF</sequence>
<organism evidence="1 2">
    <name type="scientific">Anthostomella pinea</name>
    <dbReference type="NCBI Taxonomy" id="933095"/>
    <lineage>
        <taxon>Eukaryota</taxon>
        <taxon>Fungi</taxon>
        <taxon>Dikarya</taxon>
        <taxon>Ascomycota</taxon>
        <taxon>Pezizomycotina</taxon>
        <taxon>Sordariomycetes</taxon>
        <taxon>Xylariomycetidae</taxon>
        <taxon>Xylariales</taxon>
        <taxon>Xylariaceae</taxon>
        <taxon>Anthostomella</taxon>
    </lineage>
</organism>
<evidence type="ECO:0000313" key="1">
    <source>
        <dbReference type="EMBL" id="CAJ2513837.1"/>
    </source>
</evidence>
<dbReference type="EMBL" id="CAUWAG010000020">
    <property type="protein sequence ID" value="CAJ2513837.1"/>
    <property type="molecule type" value="Genomic_DNA"/>
</dbReference>